<dbReference type="InterPro" id="IPR023631">
    <property type="entry name" value="Amidase_dom"/>
</dbReference>
<protein>
    <submittedName>
        <fullName evidence="3">6-aminohexanoate-cyclic-dimer hydrolase</fullName>
        <ecNumber evidence="3">3.5.2.12</ecNumber>
    </submittedName>
</protein>
<gene>
    <name evidence="3" type="primary">nylA</name>
    <name evidence="3" type="ORF">EHSB41UT_00676</name>
</gene>
<dbReference type="EC" id="3.5.2.12" evidence="3"/>
<evidence type="ECO:0000313" key="3">
    <source>
        <dbReference type="EMBL" id="SMA36991.1"/>
    </source>
</evidence>
<dbReference type="InterPro" id="IPR036928">
    <property type="entry name" value="AS_sf"/>
</dbReference>
<accession>A0A1X7AFR7</accession>
<dbReference type="Gene3D" id="3.90.1300.10">
    <property type="entry name" value="Amidase signature (AS) domain"/>
    <property type="match status" value="1"/>
</dbReference>
<evidence type="ECO:0000313" key="4">
    <source>
        <dbReference type="Proteomes" id="UP000196573"/>
    </source>
</evidence>
<dbReference type="Proteomes" id="UP000196573">
    <property type="component" value="Unassembled WGS sequence"/>
</dbReference>
<dbReference type="InterPro" id="IPR020556">
    <property type="entry name" value="Amidase_CS"/>
</dbReference>
<dbReference type="InterPro" id="IPR000120">
    <property type="entry name" value="Amidase"/>
</dbReference>
<dbReference type="SUPFAM" id="SSF75304">
    <property type="entry name" value="Amidase signature (AS) enzymes"/>
    <property type="match status" value="1"/>
</dbReference>
<keyword evidence="4" id="KW-1185">Reference proteome</keyword>
<proteinExistence type="inferred from homology"/>
<dbReference type="OrthoDB" id="8872210at2"/>
<dbReference type="Pfam" id="PF01425">
    <property type="entry name" value="Amidase"/>
    <property type="match status" value="1"/>
</dbReference>
<dbReference type="EMBL" id="FWPT01000002">
    <property type="protein sequence ID" value="SMA36991.1"/>
    <property type="molecule type" value="Genomic_DNA"/>
</dbReference>
<name>A0A1X7AFR7_9GAMM</name>
<reference evidence="3 4" key="1">
    <citation type="submission" date="2017-03" db="EMBL/GenBank/DDBJ databases">
        <authorList>
            <person name="Afonso C.L."/>
            <person name="Miller P.J."/>
            <person name="Scott M.A."/>
            <person name="Spackman E."/>
            <person name="Goraichik I."/>
            <person name="Dimitrov K.M."/>
            <person name="Suarez D.L."/>
            <person name="Swayne D.E."/>
        </authorList>
    </citation>
    <scope>NUCLEOTIDE SEQUENCE [LARGE SCALE GENOMIC DNA]</scope>
    <source>
        <strain evidence="3">SB41UT1</strain>
    </source>
</reference>
<organism evidence="3 4">
    <name type="scientific">Parendozoicomonas haliclonae</name>
    <dbReference type="NCBI Taxonomy" id="1960125"/>
    <lineage>
        <taxon>Bacteria</taxon>
        <taxon>Pseudomonadati</taxon>
        <taxon>Pseudomonadota</taxon>
        <taxon>Gammaproteobacteria</taxon>
        <taxon>Oceanospirillales</taxon>
        <taxon>Endozoicomonadaceae</taxon>
        <taxon>Parendozoicomonas</taxon>
    </lineage>
</organism>
<sequence>MGLYQYDATGLAELIRSKQISADEAFDYVVSQIEALNPAINAVIRTRYEAARKELTQVDADAPFAGVPFLTKDLLASIEGEILSFGSKALANNRATADASLVKRFRKAGLVILGQTNTPELGLMGITEPKAYGPSRNPWDLNRTPGGSSGGTAAAVAAGIVPMASGGDGGGSIRIPSSCCGLFGLKPSRGVQPIGPFIGEAWAGAVSEHVLTRSVRDSAAMLDITNGMDCGAAYPVKHQEGFLAASQKDPKPLRIGFSTKSPTGSFVDEECKQAVANTVQLLTELGHQVEEIELPLDGEQLASSFFKVLMGQTAKDVASIAELAGTSVSRLDIELPTRSLYKIGSKLSARDYLLAHSYWNELSRNMGELHKTYDVIVTPTLATPPQPVGALYPSAAELMSMRLLAIPGMSWLSLKLGMVETMARDMLDKVPFTQIANMTGQPSMSVPLHWSRDGLPVGVQFTGAIGEDAVLFSLAGQLERSAPWAERWPELRAKHQAG</sequence>
<feature type="domain" description="Amidase" evidence="2">
    <location>
        <begin position="27"/>
        <end position="470"/>
    </location>
</feature>
<dbReference type="PANTHER" id="PTHR11895">
    <property type="entry name" value="TRANSAMIDASE"/>
    <property type="match status" value="1"/>
</dbReference>
<evidence type="ECO:0000256" key="1">
    <source>
        <dbReference type="ARBA" id="ARBA00009199"/>
    </source>
</evidence>
<comment type="similarity">
    <text evidence="1">Belongs to the amidase family.</text>
</comment>
<keyword evidence="3" id="KW-0378">Hydrolase</keyword>
<dbReference type="PROSITE" id="PS00571">
    <property type="entry name" value="AMIDASES"/>
    <property type="match status" value="1"/>
</dbReference>
<dbReference type="AlphaFoldDB" id="A0A1X7AFR7"/>
<evidence type="ECO:0000259" key="2">
    <source>
        <dbReference type="Pfam" id="PF01425"/>
    </source>
</evidence>
<dbReference type="PANTHER" id="PTHR11895:SF7">
    <property type="entry name" value="GLUTAMYL-TRNA(GLN) AMIDOTRANSFERASE SUBUNIT A, MITOCHONDRIAL"/>
    <property type="match status" value="1"/>
</dbReference>
<dbReference type="GO" id="GO:0019874">
    <property type="term" value="F:6-aminohexanoate-cyclic-dimer hydrolase activity"/>
    <property type="evidence" value="ECO:0007669"/>
    <property type="project" value="UniProtKB-EC"/>
</dbReference>
<dbReference type="RefSeq" id="WP_087106940.1">
    <property type="nucleotide sequence ID" value="NZ_CBCSCN010000014.1"/>
</dbReference>